<dbReference type="NCBIfam" id="TIGR00236">
    <property type="entry name" value="wecB"/>
    <property type="match status" value="1"/>
</dbReference>
<protein>
    <submittedName>
        <fullName evidence="3">UDP-N-acetyl glucosamine 2-epimerase</fullName>
    </submittedName>
</protein>
<comment type="similarity">
    <text evidence="1">Belongs to the UDP-N-acetylglucosamine 2-epimerase family.</text>
</comment>
<evidence type="ECO:0000313" key="3">
    <source>
        <dbReference type="EMBL" id="GER86358.1"/>
    </source>
</evidence>
<evidence type="ECO:0000256" key="1">
    <source>
        <dbReference type="RuleBase" id="RU003513"/>
    </source>
</evidence>
<dbReference type="SUPFAM" id="SSF53756">
    <property type="entry name" value="UDP-Glycosyltransferase/glycogen phosphorylase"/>
    <property type="match status" value="1"/>
</dbReference>
<dbReference type="InterPro" id="IPR003331">
    <property type="entry name" value="UDP_GlcNAc_Epimerase_2_dom"/>
</dbReference>
<dbReference type="Proteomes" id="UP000326912">
    <property type="component" value="Unassembled WGS sequence"/>
</dbReference>
<dbReference type="GO" id="GO:0016853">
    <property type="term" value="F:isomerase activity"/>
    <property type="evidence" value="ECO:0007669"/>
    <property type="project" value="UniProtKB-KW"/>
</dbReference>
<keyword evidence="4" id="KW-1185">Reference proteome</keyword>
<dbReference type="AlphaFoldDB" id="A0A5J4KCB7"/>
<feature type="domain" description="UDP-N-acetylglucosamine 2-epimerase" evidence="2">
    <location>
        <begin position="25"/>
        <end position="348"/>
    </location>
</feature>
<organism evidence="3 4">
    <name type="scientific">Dictyobacter vulcani</name>
    <dbReference type="NCBI Taxonomy" id="2607529"/>
    <lineage>
        <taxon>Bacteria</taxon>
        <taxon>Bacillati</taxon>
        <taxon>Chloroflexota</taxon>
        <taxon>Ktedonobacteria</taxon>
        <taxon>Ktedonobacterales</taxon>
        <taxon>Dictyobacteraceae</taxon>
        <taxon>Dictyobacter</taxon>
    </lineage>
</organism>
<dbReference type="RefSeq" id="WP_151754502.1">
    <property type="nucleotide sequence ID" value="NZ_BKZW01000001.1"/>
</dbReference>
<dbReference type="Gene3D" id="3.40.50.2000">
    <property type="entry name" value="Glycogen Phosphorylase B"/>
    <property type="match status" value="2"/>
</dbReference>
<reference evidence="3 4" key="1">
    <citation type="submission" date="2019-10" db="EMBL/GenBank/DDBJ databases">
        <title>Dictyobacter vulcani sp. nov., within the class Ktedonobacteria, isolated from soil of volcanic Mt. Zao.</title>
        <authorList>
            <person name="Zheng Y."/>
            <person name="Wang C.M."/>
            <person name="Sakai Y."/>
            <person name="Abe K."/>
            <person name="Yokota A."/>
            <person name="Yabe S."/>
        </authorList>
    </citation>
    <scope>NUCLEOTIDE SEQUENCE [LARGE SCALE GENOMIC DNA]</scope>
    <source>
        <strain evidence="3 4">W12</strain>
    </source>
</reference>
<dbReference type="CDD" id="cd03786">
    <property type="entry name" value="GTB_UDP-GlcNAc_2-Epimerase"/>
    <property type="match status" value="1"/>
</dbReference>
<name>A0A5J4KCB7_9CHLR</name>
<proteinExistence type="inferred from homology"/>
<evidence type="ECO:0000259" key="2">
    <source>
        <dbReference type="Pfam" id="PF02350"/>
    </source>
</evidence>
<dbReference type="Pfam" id="PF02350">
    <property type="entry name" value="Epimerase_2"/>
    <property type="match status" value="1"/>
</dbReference>
<comment type="caution">
    <text evidence="3">The sequence shown here is derived from an EMBL/GenBank/DDBJ whole genome shotgun (WGS) entry which is preliminary data.</text>
</comment>
<accession>A0A5J4KCB7</accession>
<dbReference type="PANTHER" id="PTHR43174">
    <property type="entry name" value="UDP-N-ACETYLGLUCOSAMINE 2-EPIMERASE"/>
    <property type="match status" value="1"/>
</dbReference>
<sequence length="354" mass="39849">MRFATIVGARPQFVKVAPVSKVLRQQYEELIIHTGQHYDYALSAQFFKELDIPEPDYYLECGSATHAVQTARMLIALEQVLTKERIDWVIVYGDTNSTLAGALTAAKLQIPIAHIEAGLRSFNRSMPEEINRIVTDHLSSRLFCPTETAYRQATNEGIIQGVEVVGDVTYDTLLRVQSRLDKHANVLLSRLHVSPEKYMLTTVHRAANTDDPEAMGAIAHALNRLEMPVLFPVHPRTRACLQRYNIKWKKHVQLIEPVGYVDMLALEQSAYRILTDSGGVQKEAFFLGVPCITLREETEWIETVQVGWNVLVGTRWQSILEAVALPKPPPPQSNPFGQGDAAIRIVQSWQGKEK</sequence>
<gene>
    <name evidence="3" type="ORF">KDW_05200</name>
</gene>
<dbReference type="EMBL" id="BKZW01000001">
    <property type="protein sequence ID" value="GER86358.1"/>
    <property type="molecule type" value="Genomic_DNA"/>
</dbReference>
<keyword evidence="1" id="KW-0413">Isomerase</keyword>
<dbReference type="InterPro" id="IPR029767">
    <property type="entry name" value="WecB-like"/>
</dbReference>
<evidence type="ECO:0000313" key="4">
    <source>
        <dbReference type="Proteomes" id="UP000326912"/>
    </source>
</evidence>
<dbReference type="PANTHER" id="PTHR43174:SF1">
    <property type="entry name" value="UDP-N-ACETYLGLUCOSAMINE 2-EPIMERASE"/>
    <property type="match status" value="1"/>
</dbReference>